<dbReference type="AlphaFoldDB" id="A0A7W7KBC9"/>
<proteinExistence type="predicted"/>
<accession>A0A7W7KBC9</accession>
<comment type="caution">
    <text evidence="1">The sequence shown here is derived from an EMBL/GenBank/DDBJ whole genome shotgun (WGS) entry which is preliminary data.</text>
</comment>
<name>A0A7W7KBC9_9SPHN</name>
<dbReference type="EMBL" id="JACHLR010000013">
    <property type="protein sequence ID" value="MBB4859661.1"/>
    <property type="molecule type" value="Genomic_DNA"/>
</dbReference>
<gene>
    <name evidence="1" type="ORF">HNO88_002990</name>
</gene>
<dbReference type="RefSeq" id="WP_184246977.1">
    <property type="nucleotide sequence ID" value="NZ_JACHLR010000013.1"/>
</dbReference>
<reference evidence="1 2" key="1">
    <citation type="submission" date="2020-08" db="EMBL/GenBank/DDBJ databases">
        <title>Functional genomics of gut bacteria from endangered species of beetles.</title>
        <authorList>
            <person name="Carlos-Shanley C."/>
        </authorList>
    </citation>
    <scope>NUCLEOTIDE SEQUENCE [LARGE SCALE GENOMIC DNA]</scope>
    <source>
        <strain evidence="1 2">S00245</strain>
    </source>
</reference>
<evidence type="ECO:0000313" key="2">
    <source>
        <dbReference type="Proteomes" id="UP000555448"/>
    </source>
</evidence>
<protein>
    <submittedName>
        <fullName evidence="1">Uncharacterized protein</fullName>
    </submittedName>
</protein>
<keyword evidence="2" id="KW-1185">Reference proteome</keyword>
<dbReference type="Proteomes" id="UP000555448">
    <property type="component" value="Unassembled WGS sequence"/>
</dbReference>
<organism evidence="1 2">
    <name type="scientific">Novosphingobium chloroacetimidivorans</name>
    <dbReference type="NCBI Taxonomy" id="1428314"/>
    <lineage>
        <taxon>Bacteria</taxon>
        <taxon>Pseudomonadati</taxon>
        <taxon>Pseudomonadota</taxon>
        <taxon>Alphaproteobacteria</taxon>
        <taxon>Sphingomonadales</taxon>
        <taxon>Sphingomonadaceae</taxon>
        <taxon>Novosphingobium</taxon>
    </lineage>
</organism>
<evidence type="ECO:0000313" key="1">
    <source>
        <dbReference type="EMBL" id="MBB4859661.1"/>
    </source>
</evidence>
<sequence length="105" mass="11951">MPTSPLQHRHSFAADTVTGIEPVYGWSLLSFEEEDSDGFWRDNYVARQGAREVLVDVSCFQFKPTQERFAWLVRNGFPRRPTPFGGWSDAEIDARIAAEREAMAA</sequence>